<proteinExistence type="predicted"/>
<dbReference type="CDD" id="cd06173">
    <property type="entry name" value="MFS_MefA_like"/>
    <property type="match status" value="1"/>
</dbReference>
<dbReference type="GO" id="GO:0005886">
    <property type="term" value="C:plasma membrane"/>
    <property type="evidence" value="ECO:0007669"/>
    <property type="project" value="UniProtKB-SubCell"/>
</dbReference>
<dbReference type="InterPro" id="IPR036259">
    <property type="entry name" value="MFS_trans_sf"/>
</dbReference>
<dbReference type="PANTHER" id="PTHR23513:SF19">
    <property type="entry name" value="MAJOR FACILITATOR SUPERFAMILY (MFS) PROFILE DOMAIN-CONTAINING PROTEIN"/>
    <property type="match status" value="1"/>
</dbReference>
<dbReference type="GO" id="GO:0022857">
    <property type="term" value="F:transmembrane transporter activity"/>
    <property type="evidence" value="ECO:0007669"/>
    <property type="project" value="InterPro"/>
</dbReference>
<dbReference type="Proteomes" id="UP000448943">
    <property type="component" value="Unassembled WGS sequence"/>
</dbReference>
<keyword evidence="3 6" id="KW-0812">Transmembrane</keyword>
<name>A0A6N9Q6D8_9BACL</name>
<dbReference type="Gene3D" id="1.20.1250.20">
    <property type="entry name" value="MFS general substrate transporter like domains"/>
    <property type="match status" value="1"/>
</dbReference>
<evidence type="ECO:0000313" key="7">
    <source>
        <dbReference type="EMBL" id="NBI30416.1"/>
    </source>
</evidence>
<evidence type="ECO:0000256" key="5">
    <source>
        <dbReference type="ARBA" id="ARBA00023136"/>
    </source>
</evidence>
<feature type="transmembrane region" description="Helical" evidence="6">
    <location>
        <begin position="218"/>
        <end position="240"/>
    </location>
</feature>
<dbReference type="OrthoDB" id="2351575at2"/>
<evidence type="ECO:0000313" key="8">
    <source>
        <dbReference type="Proteomes" id="UP000448943"/>
    </source>
</evidence>
<dbReference type="SUPFAM" id="SSF103473">
    <property type="entry name" value="MFS general substrate transporter"/>
    <property type="match status" value="1"/>
</dbReference>
<feature type="transmembrane region" description="Helical" evidence="6">
    <location>
        <begin position="284"/>
        <end position="300"/>
    </location>
</feature>
<comment type="caution">
    <text evidence="7">The sequence shown here is derived from an EMBL/GenBank/DDBJ whole genome shotgun (WGS) entry which is preliminary data.</text>
</comment>
<feature type="transmembrane region" description="Helical" evidence="6">
    <location>
        <begin position="372"/>
        <end position="395"/>
    </location>
</feature>
<evidence type="ECO:0000256" key="3">
    <source>
        <dbReference type="ARBA" id="ARBA00022692"/>
    </source>
</evidence>
<keyword evidence="8" id="KW-1185">Reference proteome</keyword>
<dbReference type="PANTHER" id="PTHR23513">
    <property type="entry name" value="INTEGRAL MEMBRANE EFFLUX PROTEIN-RELATED"/>
    <property type="match status" value="1"/>
</dbReference>
<keyword evidence="4 6" id="KW-1133">Transmembrane helix</keyword>
<feature type="transmembrane region" description="Helical" evidence="6">
    <location>
        <begin position="37"/>
        <end position="58"/>
    </location>
</feature>
<feature type="transmembrane region" description="Helical" evidence="6">
    <location>
        <begin position="7"/>
        <end position="31"/>
    </location>
</feature>
<dbReference type="AlphaFoldDB" id="A0A6N9Q6D8"/>
<evidence type="ECO:0000256" key="4">
    <source>
        <dbReference type="ARBA" id="ARBA00022989"/>
    </source>
</evidence>
<feature type="transmembrane region" description="Helical" evidence="6">
    <location>
        <begin position="344"/>
        <end position="366"/>
    </location>
</feature>
<feature type="transmembrane region" description="Helical" evidence="6">
    <location>
        <begin position="252"/>
        <end position="272"/>
    </location>
</feature>
<dbReference type="InterPro" id="IPR011701">
    <property type="entry name" value="MFS"/>
</dbReference>
<feature type="transmembrane region" description="Helical" evidence="6">
    <location>
        <begin position="95"/>
        <end position="115"/>
    </location>
</feature>
<dbReference type="RefSeq" id="WP_160647228.1">
    <property type="nucleotide sequence ID" value="NZ_SIJB01000032.1"/>
</dbReference>
<feature type="transmembrane region" description="Helical" evidence="6">
    <location>
        <begin position="70"/>
        <end position="89"/>
    </location>
</feature>
<protein>
    <submittedName>
        <fullName evidence="7">MFS transporter</fullName>
    </submittedName>
</protein>
<organism evidence="7 8">
    <name type="scientific">Chengkuizengella marina</name>
    <dbReference type="NCBI Taxonomy" id="2507566"/>
    <lineage>
        <taxon>Bacteria</taxon>
        <taxon>Bacillati</taxon>
        <taxon>Bacillota</taxon>
        <taxon>Bacilli</taxon>
        <taxon>Bacillales</taxon>
        <taxon>Paenibacillaceae</taxon>
        <taxon>Chengkuizengella</taxon>
    </lineage>
</organism>
<feature type="transmembrane region" description="Helical" evidence="6">
    <location>
        <begin position="135"/>
        <end position="153"/>
    </location>
</feature>
<keyword evidence="2" id="KW-1003">Cell membrane</keyword>
<accession>A0A6N9Q6D8</accession>
<evidence type="ECO:0000256" key="2">
    <source>
        <dbReference type="ARBA" id="ARBA00022475"/>
    </source>
</evidence>
<reference evidence="7 8" key="1">
    <citation type="submission" date="2019-01" db="EMBL/GenBank/DDBJ databases">
        <title>Chengkuizengella sp. nov., isolated from deep-sea sediment of East Pacific Ocean.</title>
        <authorList>
            <person name="Yang J."/>
            <person name="Lai Q."/>
            <person name="Shao Z."/>
        </authorList>
    </citation>
    <scope>NUCLEOTIDE SEQUENCE [LARGE SCALE GENOMIC DNA]</scope>
    <source>
        <strain evidence="7 8">YPA3-1-1</strain>
    </source>
</reference>
<evidence type="ECO:0000256" key="6">
    <source>
        <dbReference type="SAM" id="Phobius"/>
    </source>
</evidence>
<dbReference type="Pfam" id="PF07690">
    <property type="entry name" value="MFS_1"/>
    <property type="match status" value="1"/>
</dbReference>
<comment type="subcellular location">
    <subcellularLocation>
        <location evidence="1">Cell membrane</location>
        <topology evidence="1">Multi-pass membrane protein</topology>
    </subcellularLocation>
</comment>
<sequence>MNRSFYALVVSQTATNLAFALYTMTVVMYLYNETGSTTLSAAVTLTSITAHMFSSIYLPLISDKYKSTTILKVSQLAQIFILVGLYSLFFQKLSFSIYILFFLLLACISFLNGFFSPLKSSIVRSIVPESTRVKANSFIATVDQTFLFAGWTLGGLMLSLLGKEVTLMFTFFLTLLSMISLFIVRVEKHITKTQEQKKLFKTFTYGWKYLLKNKGLRVLVLMDIMESWVGTIWIGAVTLTFVQEVLGKGEAWWGYINGGYYFGTLIGGLFVYRLSNIMKGHLTTFMLTGSFIFGILTIVYGLNTNAYVALLLVVIMGPSFQIRDLAQETMYQNSADEKTLTKVLAAKSSLVQLIFIFSIMGVGILTDLIGVKLIYILSGILLIFSAMFGFVHLVLKKQGKKLEKDNFYTSSNV</sequence>
<evidence type="ECO:0000256" key="1">
    <source>
        <dbReference type="ARBA" id="ARBA00004651"/>
    </source>
</evidence>
<keyword evidence="5 6" id="KW-0472">Membrane</keyword>
<dbReference type="EMBL" id="SIJB01000032">
    <property type="protein sequence ID" value="NBI30416.1"/>
    <property type="molecule type" value="Genomic_DNA"/>
</dbReference>
<feature type="transmembrane region" description="Helical" evidence="6">
    <location>
        <begin position="165"/>
        <end position="184"/>
    </location>
</feature>
<gene>
    <name evidence="7" type="ORF">ERL59_15815</name>
</gene>